<evidence type="ECO:0008006" key="3">
    <source>
        <dbReference type="Google" id="ProtNLM"/>
    </source>
</evidence>
<accession>A0A9N8HA35</accession>
<comment type="caution">
    <text evidence="1">The sequence shown here is derived from an EMBL/GenBank/DDBJ whole genome shotgun (WGS) entry which is preliminary data.</text>
</comment>
<dbReference type="AlphaFoldDB" id="A0A9N8HA35"/>
<proteinExistence type="predicted"/>
<evidence type="ECO:0000313" key="2">
    <source>
        <dbReference type="Proteomes" id="UP001153069"/>
    </source>
</evidence>
<reference evidence="1" key="1">
    <citation type="submission" date="2020-06" db="EMBL/GenBank/DDBJ databases">
        <authorList>
            <consortium name="Plant Systems Biology data submission"/>
        </authorList>
    </citation>
    <scope>NUCLEOTIDE SEQUENCE</scope>
    <source>
        <strain evidence="1">D6</strain>
    </source>
</reference>
<dbReference type="Proteomes" id="UP001153069">
    <property type="component" value="Unassembled WGS sequence"/>
</dbReference>
<gene>
    <name evidence="1" type="ORF">SEMRO_212_G088100.1</name>
</gene>
<keyword evidence="2" id="KW-1185">Reference proteome</keyword>
<protein>
    <recommendedName>
        <fullName evidence="3">SnoaL-like domain-containing protein</fullName>
    </recommendedName>
</protein>
<name>A0A9N8HA35_9STRA</name>
<dbReference type="EMBL" id="CAICTM010000211">
    <property type="protein sequence ID" value="CAB9504880.1"/>
    <property type="molecule type" value="Genomic_DNA"/>
</dbReference>
<sequence length="156" mass="17384">MSSTEAAALDDARLNEVGDFYLACYNEYFTGNKSFDETFGSIVADDIVFSENMKEKVGLVAFKEYYETAWKPAFAGYEAQVIQRFRPFGTNILSFSIIALADLHIDCQTGMSPQTHTLHFNDDGKIVRMEHLYALSPWTLKALGKLQEMAAASGGK</sequence>
<evidence type="ECO:0000313" key="1">
    <source>
        <dbReference type="EMBL" id="CAB9504880.1"/>
    </source>
</evidence>
<organism evidence="1 2">
    <name type="scientific">Seminavis robusta</name>
    <dbReference type="NCBI Taxonomy" id="568900"/>
    <lineage>
        <taxon>Eukaryota</taxon>
        <taxon>Sar</taxon>
        <taxon>Stramenopiles</taxon>
        <taxon>Ochrophyta</taxon>
        <taxon>Bacillariophyta</taxon>
        <taxon>Bacillariophyceae</taxon>
        <taxon>Bacillariophycidae</taxon>
        <taxon>Naviculales</taxon>
        <taxon>Naviculaceae</taxon>
        <taxon>Seminavis</taxon>
    </lineage>
</organism>
<dbReference type="SUPFAM" id="SSF54427">
    <property type="entry name" value="NTF2-like"/>
    <property type="match status" value="1"/>
</dbReference>
<dbReference type="InterPro" id="IPR032710">
    <property type="entry name" value="NTF2-like_dom_sf"/>
</dbReference>